<dbReference type="SUPFAM" id="SSF48056">
    <property type="entry name" value="Di-copper centre-containing domain"/>
    <property type="match status" value="1"/>
</dbReference>
<keyword evidence="5" id="KW-0560">Oxidoreductase</keyword>
<feature type="domain" description="Tyrosinase copper-binding" evidence="12">
    <location>
        <begin position="123"/>
        <end position="140"/>
    </location>
</feature>
<accession>A0A1V8SV31</accession>
<evidence type="ECO:0000256" key="7">
    <source>
        <dbReference type="ARBA" id="ARBA00023033"/>
    </source>
</evidence>
<keyword evidence="4" id="KW-0479">Metal-binding</keyword>
<evidence type="ECO:0000259" key="13">
    <source>
        <dbReference type="PROSITE" id="PS00498"/>
    </source>
</evidence>
<evidence type="ECO:0000256" key="2">
    <source>
        <dbReference type="ARBA" id="ARBA00009928"/>
    </source>
</evidence>
<keyword evidence="8" id="KW-0470">Melanin biosynthesis</keyword>
<dbReference type="InterPro" id="IPR002227">
    <property type="entry name" value="Tyrosinase_Cu-bd"/>
</dbReference>
<dbReference type="GO" id="GO:0046872">
    <property type="term" value="F:metal ion binding"/>
    <property type="evidence" value="ECO:0007669"/>
    <property type="project" value="UniProtKB-KW"/>
</dbReference>
<sequence>MKFASVLLGLSVATQSVIAHPYHADHAEESHESILESRQSGFTVVSGAPGSAVYPRLEVRQMLFTKPNQWILFMLGMQRFHATNQADKMSYYQIAGIHGVPRQNWDNVGQCSSCGGTDGYCTHDSVLFPSWHRAYLALFEQSFLNVVSQVVAQYPASKQAEMQGAFSTMRFPYWDWAAQPKPGYPNLPQIVSNKYVTVNDVNGNSITIINPLFRHDFTDTSQLVYSPFVNWAVTLRYPNSNANTASSTQQSSIDAFNNIRASLQDQVYQLFSTCTDYLHFSNDDAGSSSTSCSNSLEAIHNTIHTTAGGPGSSTVSAGHMTYLATAAFDPLFWLHHTNVDRLFAMWQAINIFAYGANQVAPHSTWTIPAGQLQTADSPLTPFHKDTSGNFWTTNDVRDMKVFKYTYPEFANSDGSINAIKSYVNKLYGPGATATAGSSKRTAAPEAAPYAAGNTTATAGTAYPTATGTLVQPDNATPLRANNGSLYQYVANIRTPRYALNGSYSVFVFNRAPTSEDPTTWSLDANLIGPYGILAQPGMTEKNITTAGSIPLTRALTYEVTRGGLTDLSEKTVVPYLTANLKWRVAGPAGENYDPTTIPGFNISVYASSAPSPSSPDVLPKWSKFIYLADATKGNQAPPSKLRKLGRYLHMIA</sequence>
<keyword evidence="11" id="KW-0732">Signal</keyword>
<keyword evidence="15" id="KW-1185">Reference proteome</keyword>
<feature type="signal peptide" evidence="11">
    <location>
        <begin position="1"/>
        <end position="19"/>
    </location>
</feature>
<dbReference type="GO" id="GO:0042438">
    <property type="term" value="P:melanin biosynthetic process"/>
    <property type="evidence" value="ECO:0007669"/>
    <property type="project" value="UniProtKB-KW"/>
</dbReference>
<evidence type="ECO:0000256" key="9">
    <source>
        <dbReference type="ARBA" id="ARBA00048233"/>
    </source>
</evidence>
<dbReference type="InParanoid" id="A0A1V8SV31"/>
<evidence type="ECO:0000256" key="1">
    <source>
        <dbReference type="ARBA" id="ARBA00001973"/>
    </source>
</evidence>
<feature type="domain" description="Tyrosinase copper-binding" evidence="13">
    <location>
        <begin position="329"/>
        <end position="340"/>
    </location>
</feature>
<dbReference type="InterPro" id="IPR050316">
    <property type="entry name" value="Tyrosinase/Hemocyanin"/>
</dbReference>
<evidence type="ECO:0000259" key="12">
    <source>
        <dbReference type="PROSITE" id="PS00497"/>
    </source>
</evidence>
<evidence type="ECO:0000256" key="5">
    <source>
        <dbReference type="ARBA" id="ARBA00023002"/>
    </source>
</evidence>
<reference evidence="15" key="1">
    <citation type="submission" date="2017-03" db="EMBL/GenBank/DDBJ databases">
        <title>Genomes of endolithic fungi from Antarctica.</title>
        <authorList>
            <person name="Coleine C."/>
            <person name="Masonjones S."/>
            <person name="Stajich J.E."/>
        </authorList>
    </citation>
    <scope>NUCLEOTIDE SEQUENCE [LARGE SCALE GENOMIC DNA]</scope>
    <source>
        <strain evidence="15">CCFEE 5527</strain>
    </source>
</reference>
<comment type="caution">
    <text evidence="14">The sequence shown here is derived from an EMBL/GenBank/DDBJ whole genome shotgun (WGS) entry which is preliminary data.</text>
</comment>
<evidence type="ECO:0000256" key="8">
    <source>
        <dbReference type="ARBA" id="ARBA00023101"/>
    </source>
</evidence>
<keyword evidence="6" id="KW-0186">Copper</keyword>
<name>A0A1V8SV31_9PEZI</name>
<evidence type="ECO:0000313" key="15">
    <source>
        <dbReference type="Proteomes" id="UP000192596"/>
    </source>
</evidence>
<dbReference type="AlphaFoldDB" id="A0A1V8SV31"/>
<dbReference type="PROSITE" id="PS00498">
    <property type="entry name" value="TYROSINASE_2"/>
    <property type="match status" value="1"/>
</dbReference>
<comment type="similarity">
    <text evidence="2">Belongs to the tyrosinase family.</text>
</comment>
<dbReference type="Pfam" id="PF00264">
    <property type="entry name" value="Tyrosinase"/>
    <property type="match status" value="1"/>
</dbReference>
<dbReference type="OrthoDB" id="6132182at2759"/>
<feature type="chain" id="PRO_5013093856" description="tyrosinase" evidence="11">
    <location>
        <begin position="20"/>
        <end position="652"/>
    </location>
</feature>
<evidence type="ECO:0000313" key="14">
    <source>
        <dbReference type="EMBL" id="OQO03013.1"/>
    </source>
</evidence>
<dbReference type="InterPro" id="IPR041640">
    <property type="entry name" value="Tyrosinase_C"/>
</dbReference>
<dbReference type="Pfam" id="PF18132">
    <property type="entry name" value="Tyrosinase_C"/>
    <property type="match status" value="1"/>
</dbReference>
<evidence type="ECO:0000256" key="10">
    <source>
        <dbReference type="ARBA" id="ARBA00048881"/>
    </source>
</evidence>
<dbReference type="Gene3D" id="1.10.1280.10">
    <property type="entry name" value="Di-copper center containing domain from catechol oxidase"/>
    <property type="match status" value="1"/>
</dbReference>
<dbReference type="STRING" id="1507870.A0A1V8SV31"/>
<proteinExistence type="inferred from homology"/>
<protein>
    <recommendedName>
        <fullName evidence="3">tyrosinase</fullName>
        <ecNumber evidence="3">1.14.18.1</ecNumber>
    </recommendedName>
</protein>
<dbReference type="GO" id="GO:0004503">
    <property type="term" value="F:tyrosinase activity"/>
    <property type="evidence" value="ECO:0007669"/>
    <property type="project" value="UniProtKB-EC"/>
</dbReference>
<dbReference type="EC" id="1.14.18.1" evidence="3"/>
<evidence type="ECO:0000256" key="4">
    <source>
        <dbReference type="ARBA" id="ARBA00022723"/>
    </source>
</evidence>
<evidence type="ECO:0000256" key="11">
    <source>
        <dbReference type="SAM" id="SignalP"/>
    </source>
</evidence>
<dbReference type="PRINTS" id="PR00092">
    <property type="entry name" value="TYROSINASE"/>
</dbReference>
<comment type="catalytic activity">
    <reaction evidence="10">
        <text>L-tyrosine + O2 = L-dopaquinone + H2O</text>
        <dbReference type="Rhea" id="RHEA:18117"/>
        <dbReference type="ChEBI" id="CHEBI:15377"/>
        <dbReference type="ChEBI" id="CHEBI:15379"/>
        <dbReference type="ChEBI" id="CHEBI:57924"/>
        <dbReference type="ChEBI" id="CHEBI:58315"/>
        <dbReference type="EC" id="1.14.18.1"/>
    </reaction>
</comment>
<dbReference type="PROSITE" id="PS00497">
    <property type="entry name" value="TYROSINASE_1"/>
    <property type="match status" value="1"/>
</dbReference>
<evidence type="ECO:0000256" key="6">
    <source>
        <dbReference type="ARBA" id="ARBA00023008"/>
    </source>
</evidence>
<evidence type="ECO:0000256" key="3">
    <source>
        <dbReference type="ARBA" id="ARBA00011906"/>
    </source>
</evidence>
<dbReference type="PANTHER" id="PTHR11474:SF76">
    <property type="entry name" value="SHKT DOMAIN-CONTAINING PROTEIN"/>
    <property type="match status" value="1"/>
</dbReference>
<dbReference type="EMBL" id="NAJO01000026">
    <property type="protein sequence ID" value="OQO03013.1"/>
    <property type="molecule type" value="Genomic_DNA"/>
</dbReference>
<dbReference type="Gene3D" id="2.60.310.20">
    <property type="match status" value="1"/>
</dbReference>
<dbReference type="PANTHER" id="PTHR11474">
    <property type="entry name" value="TYROSINASE FAMILY MEMBER"/>
    <property type="match status" value="1"/>
</dbReference>
<dbReference type="InterPro" id="IPR008922">
    <property type="entry name" value="Di-copper_centre_dom_sf"/>
</dbReference>
<keyword evidence="7" id="KW-0503">Monooxygenase</keyword>
<organism evidence="14 15">
    <name type="scientific">Cryoendolithus antarcticus</name>
    <dbReference type="NCBI Taxonomy" id="1507870"/>
    <lineage>
        <taxon>Eukaryota</taxon>
        <taxon>Fungi</taxon>
        <taxon>Dikarya</taxon>
        <taxon>Ascomycota</taxon>
        <taxon>Pezizomycotina</taxon>
        <taxon>Dothideomycetes</taxon>
        <taxon>Dothideomycetidae</taxon>
        <taxon>Cladosporiales</taxon>
        <taxon>Cladosporiaceae</taxon>
        <taxon>Cryoendolithus</taxon>
    </lineage>
</organism>
<comment type="cofactor">
    <cofactor evidence="1">
        <name>Cu(2+)</name>
        <dbReference type="ChEBI" id="CHEBI:29036"/>
    </cofactor>
</comment>
<comment type="catalytic activity">
    <reaction evidence="9">
        <text>2 L-dopa + O2 = 2 L-dopaquinone + 2 H2O</text>
        <dbReference type="Rhea" id="RHEA:34287"/>
        <dbReference type="ChEBI" id="CHEBI:15377"/>
        <dbReference type="ChEBI" id="CHEBI:15379"/>
        <dbReference type="ChEBI" id="CHEBI:57504"/>
        <dbReference type="ChEBI" id="CHEBI:57924"/>
        <dbReference type="EC" id="1.14.18.1"/>
    </reaction>
</comment>
<gene>
    <name evidence="14" type="ORF">B0A48_11297</name>
</gene>
<dbReference type="Proteomes" id="UP000192596">
    <property type="component" value="Unassembled WGS sequence"/>
</dbReference>